<evidence type="ECO:0000256" key="3">
    <source>
        <dbReference type="ARBA" id="ARBA00022958"/>
    </source>
</evidence>
<dbReference type="PANTHER" id="PTHR43833:SF5">
    <property type="entry name" value="TRK SYSTEM POTASSIUM UPTAKE PROTEIN TRKA"/>
    <property type="match status" value="1"/>
</dbReference>
<dbReference type="InterPro" id="IPR036291">
    <property type="entry name" value="NAD(P)-bd_dom_sf"/>
</dbReference>
<dbReference type="Gene3D" id="3.40.50.720">
    <property type="entry name" value="NAD(P)-binding Rossmann-like Domain"/>
    <property type="match status" value="1"/>
</dbReference>
<dbReference type="SUPFAM" id="SSF51735">
    <property type="entry name" value="NAD(P)-binding Rossmann-fold domains"/>
    <property type="match status" value="1"/>
</dbReference>
<name>A0A645GHC9_9ZZZZ</name>
<dbReference type="AlphaFoldDB" id="A0A645GHC9"/>
<accession>A0A645GHC9</accession>
<sequence length="132" mass="14456">MHAIIVGCGRLGSTIARYLGEDGHDVVIIDNDRERLNNVESSFNGIKIKGIEFDTDTLMEAGIDKADIFLALTPDDNKNIMACKIAKDIFGVKKVIGRVSNLNMESAYVDLGIDVINPIKLAVNSLNKKMFS</sequence>
<evidence type="ECO:0000256" key="1">
    <source>
        <dbReference type="ARBA" id="ARBA00022448"/>
    </source>
</evidence>
<evidence type="ECO:0000256" key="2">
    <source>
        <dbReference type="ARBA" id="ARBA00022538"/>
    </source>
</evidence>
<dbReference type="Pfam" id="PF02254">
    <property type="entry name" value="TrkA_N"/>
    <property type="match status" value="1"/>
</dbReference>
<comment type="caution">
    <text evidence="6">The sequence shown here is derived from an EMBL/GenBank/DDBJ whole genome shotgun (WGS) entry which is preliminary data.</text>
</comment>
<dbReference type="InterPro" id="IPR050721">
    <property type="entry name" value="Trk_Ktr_HKT_K-transport"/>
</dbReference>
<dbReference type="InterPro" id="IPR003148">
    <property type="entry name" value="RCK_N"/>
</dbReference>
<dbReference type="GO" id="GO:0015079">
    <property type="term" value="F:potassium ion transmembrane transporter activity"/>
    <property type="evidence" value="ECO:0007669"/>
    <property type="project" value="InterPro"/>
</dbReference>
<keyword evidence="1" id="KW-0813">Transport</keyword>
<evidence type="ECO:0000259" key="5">
    <source>
        <dbReference type="PROSITE" id="PS51201"/>
    </source>
</evidence>
<organism evidence="6">
    <name type="scientific">bioreactor metagenome</name>
    <dbReference type="NCBI Taxonomy" id="1076179"/>
    <lineage>
        <taxon>unclassified sequences</taxon>
        <taxon>metagenomes</taxon>
        <taxon>ecological metagenomes</taxon>
    </lineage>
</organism>
<feature type="domain" description="RCK N-terminal" evidence="5">
    <location>
        <begin position="1"/>
        <end position="117"/>
    </location>
</feature>
<dbReference type="PRINTS" id="PR00335">
    <property type="entry name" value="KUPTAKETRKA"/>
</dbReference>
<dbReference type="GO" id="GO:0005886">
    <property type="term" value="C:plasma membrane"/>
    <property type="evidence" value="ECO:0007669"/>
    <property type="project" value="InterPro"/>
</dbReference>
<evidence type="ECO:0000256" key="4">
    <source>
        <dbReference type="ARBA" id="ARBA00023065"/>
    </source>
</evidence>
<reference evidence="6" key="1">
    <citation type="submission" date="2019-08" db="EMBL/GenBank/DDBJ databases">
        <authorList>
            <person name="Kucharzyk K."/>
            <person name="Murdoch R.W."/>
            <person name="Higgins S."/>
            <person name="Loffler F."/>
        </authorList>
    </citation>
    <scope>NUCLEOTIDE SEQUENCE</scope>
</reference>
<keyword evidence="2" id="KW-0633">Potassium transport</keyword>
<dbReference type="PROSITE" id="PS51201">
    <property type="entry name" value="RCK_N"/>
    <property type="match status" value="1"/>
</dbReference>
<gene>
    <name evidence="6" type="ORF">SDC9_173795</name>
</gene>
<dbReference type="EMBL" id="VSSQ01075863">
    <property type="protein sequence ID" value="MPN26371.1"/>
    <property type="molecule type" value="Genomic_DNA"/>
</dbReference>
<keyword evidence="3" id="KW-0630">Potassium</keyword>
<evidence type="ECO:0000313" key="6">
    <source>
        <dbReference type="EMBL" id="MPN26371.1"/>
    </source>
</evidence>
<dbReference type="InterPro" id="IPR006036">
    <property type="entry name" value="K_uptake_TrkA"/>
</dbReference>
<dbReference type="PANTHER" id="PTHR43833">
    <property type="entry name" value="POTASSIUM CHANNEL PROTEIN 2-RELATED-RELATED"/>
    <property type="match status" value="1"/>
</dbReference>
<keyword evidence="4" id="KW-0406">Ion transport</keyword>
<protein>
    <recommendedName>
        <fullName evidence="5">RCK N-terminal domain-containing protein</fullName>
    </recommendedName>
</protein>
<proteinExistence type="predicted"/>